<dbReference type="EMBL" id="SMGR01000005">
    <property type="protein sequence ID" value="TCK99349.1"/>
    <property type="molecule type" value="Genomic_DNA"/>
</dbReference>
<dbReference type="RefSeq" id="WP_132861966.1">
    <property type="nucleotide sequence ID" value="NZ_SMGR01000005.1"/>
</dbReference>
<dbReference type="GO" id="GO:0019752">
    <property type="term" value="P:carboxylic acid metabolic process"/>
    <property type="evidence" value="ECO:0007669"/>
    <property type="project" value="InterPro"/>
</dbReference>
<dbReference type="Gene3D" id="3.90.1150.10">
    <property type="entry name" value="Aspartate Aminotransferase, domain 1"/>
    <property type="match status" value="1"/>
</dbReference>
<evidence type="ECO:0000256" key="1">
    <source>
        <dbReference type="ARBA" id="ARBA00001933"/>
    </source>
</evidence>
<gene>
    <name evidence="8" type="ORF">BXY66_3851</name>
</gene>
<evidence type="ECO:0000256" key="6">
    <source>
        <dbReference type="PIRSR" id="PIRSR602129-50"/>
    </source>
</evidence>
<name>A0A4R1N2B6_9RHOB</name>
<keyword evidence="3" id="KW-0210">Decarboxylase</keyword>
<evidence type="ECO:0000256" key="7">
    <source>
        <dbReference type="RuleBase" id="RU000382"/>
    </source>
</evidence>
<protein>
    <submittedName>
        <fullName evidence="8">Glutamate/tyrosine decarboxylase-like PLP-dependent enzyme</fullName>
    </submittedName>
</protein>
<keyword evidence="5 7" id="KW-0456">Lyase</keyword>
<evidence type="ECO:0000256" key="5">
    <source>
        <dbReference type="ARBA" id="ARBA00023239"/>
    </source>
</evidence>
<dbReference type="InterPro" id="IPR015422">
    <property type="entry name" value="PyrdxlP-dep_Trfase_small"/>
</dbReference>
<dbReference type="Pfam" id="PF00282">
    <property type="entry name" value="Pyridoxal_deC"/>
    <property type="match status" value="1"/>
</dbReference>
<reference evidence="8 9" key="1">
    <citation type="submission" date="2019-03" db="EMBL/GenBank/DDBJ databases">
        <title>Genomic Encyclopedia of Archaeal and Bacterial Type Strains, Phase II (KMG-II): from individual species to whole genera.</title>
        <authorList>
            <person name="Goeker M."/>
        </authorList>
    </citation>
    <scope>NUCLEOTIDE SEQUENCE [LARGE SCALE GENOMIC DNA]</scope>
    <source>
        <strain evidence="8 9">DSM 26433</strain>
    </source>
</reference>
<dbReference type="OrthoDB" id="9803665at2"/>
<dbReference type="InterPro" id="IPR015421">
    <property type="entry name" value="PyrdxlP-dep_Trfase_major"/>
</dbReference>
<keyword evidence="9" id="KW-1185">Reference proteome</keyword>
<comment type="cofactor">
    <cofactor evidence="1 6 7">
        <name>pyridoxal 5'-phosphate</name>
        <dbReference type="ChEBI" id="CHEBI:597326"/>
    </cofactor>
</comment>
<accession>A0A4R1N2B6</accession>
<feature type="modified residue" description="N6-(pyridoxal phosphate)lysine" evidence="6">
    <location>
        <position position="289"/>
    </location>
</feature>
<dbReference type="GO" id="GO:0030170">
    <property type="term" value="F:pyridoxal phosphate binding"/>
    <property type="evidence" value="ECO:0007669"/>
    <property type="project" value="InterPro"/>
</dbReference>
<comment type="caution">
    <text evidence="8">The sequence shown here is derived from an EMBL/GenBank/DDBJ whole genome shotgun (WGS) entry which is preliminary data.</text>
</comment>
<dbReference type="Gene3D" id="3.40.640.10">
    <property type="entry name" value="Type I PLP-dependent aspartate aminotransferase-like (Major domain)"/>
    <property type="match status" value="1"/>
</dbReference>
<dbReference type="PANTHER" id="PTHR11999">
    <property type="entry name" value="GROUP II PYRIDOXAL-5-PHOSPHATE DECARBOXYLASE"/>
    <property type="match status" value="1"/>
</dbReference>
<evidence type="ECO:0000256" key="3">
    <source>
        <dbReference type="ARBA" id="ARBA00022793"/>
    </source>
</evidence>
<dbReference type="InterPro" id="IPR002129">
    <property type="entry name" value="PyrdxlP-dep_de-COase"/>
</dbReference>
<dbReference type="PANTHER" id="PTHR11999:SF70">
    <property type="entry name" value="MIP05841P"/>
    <property type="match status" value="1"/>
</dbReference>
<sequence length="460" mass="47862">MTIPSDPLARQAQAFAQGAKLGADHLTALTNRQVNADTAQLPALDIALPQSGHSPNDVLSLMQDAGSPGTVASAAGRYFGYVIGGALPAASGARALLSAWDQCANADTGPSVMQMEQTAVRWIIDLLNLPAQTGGAFTTGATVANMTLLATARDTLLACLGHPRGKGLLGAPALRVVASAEIHATVLKSLRLIGLGSEIIERVPTDTQGRMRADKLPPLDASCIVLAQAGNVCTGAFDPIGNIADACQAAGAWLHVDGAFGLWARAVPDLTNALTGLEKADSWVVDAHKTLNAPYDSGLALCRHPEEMRASMAIGAAYLPPTDPSPADLTPEFSRAARGAETYAALLSLGREGLNDMILGFHNKATRLADALRNEGFTVPHDVHFNQVFVTLPDSPELCAAITAEVQASGEAWFGGAAWQGQSGFRLSVSNWATSDADIDRLVAAIVKARETVLNSQAVA</sequence>
<evidence type="ECO:0000313" key="8">
    <source>
        <dbReference type="EMBL" id="TCK99349.1"/>
    </source>
</evidence>
<dbReference type="AlphaFoldDB" id="A0A4R1N2B6"/>
<evidence type="ECO:0000256" key="2">
    <source>
        <dbReference type="ARBA" id="ARBA00009533"/>
    </source>
</evidence>
<organism evidence="8 9">
    <name type="scientific">Shimia isoporae</name>
    <dbReference type="NCBI Taxonomy" id="647720"/>
    <lineage>
        <taxon>Bacteria</taxon>
        <taxon>Pseudomonadati</taxon>
        <taxon>Pseudomonadota</taxon>
        <taxon>Alphaproteobacteria</taxon>
        <taxon>Rhodobacterales</taxon>
        <taxon>Roseobacteraceae</taxon>
    </lineage>
</organism>
<dbReference type="SUPFAM" id="SSF53383">
    <property type="entry name" value="PLP-dependent transferases"/>
    <property type="match status" value="1"/>
</dbReference>
<dbReference type="GO" id="GO:0016831">
    <property type="term" value="F:carboxy-lyase activity"/>
    <property type="evidence" value="ECO:0007669"/>
    <property type="project" value="UniProtKB-KW"/>
</dbReference>
<dbReference type="Proteomes" id="UP000295673">
    <property type="component" value="Unassembled WGS sequence"/>
</dbReference>
<comment type="similarity">
    <text evidence="2 7">Belongs to the group II decarboxylase family.</text>
</comment>
<dbReference type="InterPro" id="IPR010977">
    <property type="entry name" value="Aromatic_deC"/>
</dbReference>
<dbReference type="InterPro" id="IPR015424">
    <property type="entry name" value="PyrdxlP-dep_Trfase"/>
</dbReference>
<evidence type="ECO:0000256" key="4">
    <source>
        <dbReference type="ARBA" id="ARBA00022898"/>
    </source>
</evidence>
<keyword evidence="4 6" id="KW-0663">Pyridoxal phosphate</keyword>
<proteinExistence type="inferred from homology"/>
<evidence type="ECO:0000313" key="9">
    <source>
        <dbReference type="Proteomes" id="UP000295673"/>
    </source>
</evidence>